<comment type="similarity">
    <text evidence="2">Belongs to the COG2 family.</text>
</comment>
<evidence type="ECO:0000256" key="7">
    <source>
        <dbReference type="ARBA" id="ARBA00023136"/>
    </source>
</evidence>
<evidence type="ECO:0000256" key="6">
    <source>
        <dbReference type="ARBA" id="ARBA00023034"/>
    </source>
</evidence>
<keyword evidence="4" id="KW-0813">Transport</keyword>
<gene>
    <name evidence="12" type="ORF">AC579_8115</name>
</gene>
<evidence type="ECO:0000256" key="4">
    <source>
        <dbReference type="ARBA" id="ARBA00022448"/>
    </source>
</evidence>
<comment type="subcellular location">
    <subcellularLocation>
        <location evidence="1">Golgi apparatus membrane</location>
        <topology evidence="1">Peripheral membrane protein</topology>
    </subcellularLocation>
</comment>
<dbReference type="InterPro" id="IPR009316">
    <property type="entry name" value="COG2"/>
</dbReference>
<evidence type="ECO:0000313" key="13">
    <source>
        <dbReference type="Proteomes" id="UP000073492"/>
    </source>
</evidence>
<evidence type="ECO:0000256" key="5">
    <source>
        <dbReference type="ARBA" id="ARBA00022927"/>
    </source>
</evidence>
<evidence type="ECO:0000256" key="3">
    <source>
        <dbReference type="ARBA" id="ARBA00020977"/>
    </source>
</evidence>
<dbReference type="PANTHER" id="PTHR12961:SF0">
    <property type="entry name" value="CONSERVED OLIGOMERIC GOLGI COMPLEX SUBUNIT 2"/>
    <property type="match status" value="1"/>
</dbReference>
<dbReference type="Proteomes" id="UP000073492">
    <property type="component" value="Unassembled WGS sequence"/>
</dbReference>
<dbReference type="GO" id="GO:0007030">
    <property type="term" value="P:Golgi organization"/>
    <property type="evidence" value="ECO:0007669"/>
    <property type="project" value="InterPro"/>
</dbReference>
<evidence type="ECO:0000256" key="1">
    <source>
        <dbReference type="ARBA" id="ARBA00004395"/>
    </source>
</evidence>
<name>A0A139IG54_9PEZI</name>
<evidence type="ECO:0000256" key="8">
    <source>
        <dbReference type="ARBA" id="ARBA00031344"/>
    </source>
</evidence>
<organism evidence="12 13">
    <name type="scientific">Pseudocercospora musae</name>
    <dbReference type="NCBI Taxonomy" id="113226"/>
    <lineage>
        <taxon>Eukaryota</taxon>
        <taxon>Fungi</taxon>
        <taxon>Dikarya</taxon>
        <taxon>Ascomycota</taxon>
        <taxon>Pezizomycotina</taxon>
        <taxon>Dothideomycetes</taxon>
        <taxon>Dothideomycetidae</taxon>
        <taxon>Mycosphaerellales</taxon>
        <taxon>Mycosphaerellaceae</taxon>
        <taxon>Pseudocercospora</taxon>
    </lineage>
</organism>
<comment type="caution">
    <text evidence="12">The sequence shown here is derived from an EMBL/GenBank/DDBJ whole genome shotgun (WGS) entry which is preliminary data.</text>
</comment>
<accession>A0A139IG54</accession>
<keyword evidence="13" id="KW-1185">Reference proteome</keyword>
<evidence type="ECO:0000256" key="9">
    <source>
        <dbReference type="SAM" id="Coils"/>
    </source>
</evidence>
<evidence type="ECO:0000256" key="2">
    <source>
        <dbReference type="ARBA" id="ARBA00007603"/>
    </source>
</evidence>
<feature type="domain" description="Conserved oligomeric Golgi complex subunit 2 N-terminal" evidence="11">
    <location>
        <begin position="45"/>
        <end position="118"/>
    </location>
</feature>
<reference evidence="12 13" key="1">
    <citation type="submission" date="2015-07" db="EMBL/GenBank/DDBJ databases">
        <title>Comparative genomics of the Sigatoka disease complex on banana suggests a link between parallel evolutionary changes in Pseudocercospora fijiensis and Pseudocercospora eumusae and increased virulence on the banana host.</title>
        <authorList>
            <person name="Chang T.-C."/>
            <person name="Salvucci A."/>
            <person name="Crous P.W."/>
            <person name="Stergiopoulos I."/>
        </authorList>
    </citation>
    <scope>NUCLEOTIDE SEQUENCE [LARGE SCALE GENOMIC DNA]</scope>
    <source>
        <strain evidence="12 13">CBS 116634</strain>
    </source>
</reference>
<dbReference type="GO" id="GO:0006891">
    <property type="term" value="P:intra-Golgi vesicle-mediated transport"/>
    <property type="evidence" value="ECO:0007669"/>
    <property type="project" value="TreeGrafter"/>
</dbReference>
<dbReference type="Pfam" id="PF06148">
    <property type="entry name" value="COG2_N"/>
    <property type="match status" value="1"/>
</dbReference>
<feature type="compositionally biased region" description="Low complexity" evidence="10">
    <location>
        <begin position="1"/>
        <end position="21"/>
    </location>
</feature>
<evidence type="ECO:0000259" key="11">
    <source>
        <dbReference type="Pfam" id="PF06148"/>
    </source>
</evidence>
<feature type="coiled-coil region" evidence="9">
    <location>
        <begin position="128"/>
        <end position="155"/>
    </location>
</feature>
<keyword evidence="9" id="KW-0175">Coiled coil</keyword>
<dbReference type="GO" id="GO:0015031">
    <property type="term" value="P:protein transport"/>
    <property type="evidence" value="ECO:0007669"/>
    <property type="project" value="UniProtKB-KW"/>
</dbReference>
<evidence type="ECO:0000313" key="12">
    <source>
        <dbReference type="EMBL" id="KXT13703.1"/>
    </source>
</evidence>
<sequence>MSKFQLPTATPSSASALSTPAEPRQSTSSYNSSDLDDLPYPTELPRNDFLSPDFNASAYLSTVARNRHQTLEDLRSDLRQRSQLLNKELLELVNGNYEEFLSLGSDLRDGEEKVEGVRVGVLGFEREVNGIQSVLKERKEEVRRLLEEKKGIRREVVVGRALVEIWERLGELERDLGITSTVDEDEEVDDDEDESDVVEGVELGKLRRHTMHYLLIGKMVERIGAEHPFLVKQRGRMEEIRKTILLDLAANLRQARNEKKAQAILAVVKIYANLDAEAESVKILKGG</sequence>
<proteinExistence type="inferred from homology"/>
<keyword evidence="6" id="KW-0333">Golgi apparatus</keyword>
<dbReference type="InterPro" id="IPR024602">
    <property type="entry name" value="COG_su2_N"/>
</dbReference>
<dbReference type="AlphaFoldDB" id="A0A139IG54"/>
<dbReference type="GO" id="GO:0000139">
    <property type="term" value="C:Golgi membrane"/>
    <property type="evidence" value="ECO:0007669"/>
    <property type="project" value="UniProtKB-SubCell"/>
</dbReference>
<dbReference type="GO" id="GO:0017119">
    <property type="term" value="C:Golgi transport complex"/>
    <property type="evidence" value="ECO:0007669"/>
    <property type="project" value="TreeGrafter"/>
</dbReference>
<feature type="compositionally biased region" description="Polar residues" evidence="10">
    <location>
        <begin position="24"/>
        <end position="33"/>
    </location>
</feature>
<dbReference type="OrthoDB" id="332281at2759"/>
<dbReference type="EMBL" id="LFZO01000107">
    <property type="protein sequence ID" value="KXT13703.1"/>
    <property type="molecule type" value="Genomic_DNA"/>
</dbReference>
<feature type="region of interest" description="Disordered" evidence="10">
    <location>
        <begin position="1"/>
        <end position="46"/>
    </location>
</feature>
<evidence type="ECO:0000256" key="10">
    <source>
        <dbReference type="SAM" id="MobiDB-lite"/>
    </source>
</evidence>
<protein>
    <recommendedName>
        <fullName evidence="3">Conserved oligomeric Golgi complex subunit 2</fullName>
    </recommendedName>
    <alternativeName>
        <fullName evidence="8">Component of oligomeric Golgi complex 2</fullName>
    </alternativeName>
</protein>
<dbReference type="STRING" id="113226.A0A139IG54"/>
<keyword evidence="7" id="KW-0472">Membrane</keyword>
<dbReference type="PANTHER" id="PTHR12961">
    <property type="entry name" value="CONSERVED OLIGOMERIC GOLGI COMPLEX COMPONENT 2"/>
    <property type="match status" value="1"/>
</dbReference>
<keyword evidence="5" id="KW-0653">Protein transport</keyword>